<sequence>MGRRSGAKQSSKPSKSNGPELSPQKSYDLLQNNDKLLRVTSVEYRKVLENHSTIEKLIRKAITIESEIDPGFPRRDERTIGEMTKWMLDNGAQIEGVEIREMDNFDYGISAMKDFAEGDLIISVPRKLMMSTESAEKSELGHLSKTDPMLIHMPNVILALFLLLEKSRGPDSFWSPYIACLPSSYTTVMYFTGEELAALKGSPVYELSLKQCQNIARQYVYLRNVFHKSSDAASLILRKHFTYEQYR</sequence>
<evidence type="ECO:0000256" key="2">
    <source>
        <dbReference type="ARBA" id="ARBA00022679"/>
    </source>
</evidence>
<dbReference type="InterPro" id="IPR025785">
    <property type="entry name" value="SETD3"/>
</dbReference>
<dbReference type="PANTHER" id="PTHR13271:SF47">
    <property type="entry name" value="ACTIN-HISTIDINE N-METHYLTRANSFERASE"/>
    <property type="match status" value="1"/>
</dbReference>
<dbReference type="EC" id="2.1.1.85" evidence="4"/>
<dbReference type="Gene3D" id="3.90.1410.10">
    <property type="entry name" value="set domain protein methyltransferase, domain 1"/>
    <property type="match status" value="1"/>
</dbReference>
<evidence type="ECO:0000256" key="4">
    <source>
        <dbReference type="PROSITE-ProRule" id="PRU00898"/>
    </source>
</evidence>
<protein>
    <recommendedName>
        <fullName evidence="4">protein-histidine N-methyltransferase</fullName>
        <ecNumber evidence="4">2.1.1.85</ecNumber>
    </recommendedName>
</protein>
<keyword evidence="7" id="KW-1185">Reference proteome</keyword>
<name>A0ABN7BCL8_9HEMI</name>
<keyword evidence="3 4" id="KW-0949">S-adenosyl-L-methionine</keyword>
<dbReference type="InterPro" id="IPR050600">
    <property type="entry name" value="SETD3_SETD6_MTase"/>
</dbReference>
<dbReference type="InterPro" id="IPR046341">
    <property type="entry name" value="SET_dom_sf"/>
</dbReference>
<evidence type="ECO:0000256" key="1">
    <source>
        <dbReference type="ARBA" id="ARBA00022603"/>
    </source>
</evidence>
<evidence type="ECO:0000256" key="5">
    <source>
        <dbReference type="SAM" id="MobiDB-lite"/>
    </source>
</evidence>
<keyword evidence="1 4" id="KW-0489">Methyltransferase</keyword>
<dbReference type="SUPFAM" id="SSF82199">
    <property type="entry name" value="SET domain"/>
    <property type="match status" value="1"/>
</dbReference>
<reference evidence="6 7" key="1">
    <citation type="submission" date="2023-09" db="EMBL/GenBank/DDBJ databases">
        <title>Nesidiocoris tenuis whole genome shotgun sequence.</title>
        <authorList>
            <person name="Shibata T."/>
            <person name="Shimoda M."/>
            <person name="Kobayashi T."/>
            <person name="Uehara T."/>
        </authorList>
    </citation>
    <scope>NUCLEOTIDE SEQUENCE [LARGE SCALE GENOMIC DNA]</scope>
    <source>
        <strain evidence="6 7">Japan</strain>
    </source>
</reference>
<comment type="catalytic activity">
    <reaction evidence="4">
        <text>L-histidyl-[protein] + S-adenosyl-L-methionine = N(tele)-methyl-L-histidyl-[protein] + S-adenosyl-L-homocysteine + H(+)</text>
        <dbReference type="Rhea" id="RHEA:19369"/>
        <dbReference type="Rhea" id="RHEA-COMP:9745"/>
        <dbReference type="Rhea" id="RHEA-COMP:11600"/>
        <dbReference type="ChEBI" id="CHEBI:15378"/>
        <dbReference type="ChEBI" id="CHEBI:16367"/>
        <dbReference type="ChEBI" id="CHEBI:29979"/>
        <dbReference type="ChEBI" id="CHEBI:57856"/>
        <dbReference type="ChEBI" id="CHEBI:59789"/>
        <dbReference type="EC" id="2.1.1.85"/>
    </reaction>
</comment>
<dbReference type="PANTHER" id="PTHR13271">
    <property type="entry name" value="UNCHARACTERIZED PUTATIVE METHYLTRANSFERASE"/>
    <property type="match status" value="1"/>
</dbReference>
<accession>A0ABN7BCL8</accession>
<feature type="region of interest" description="Disordered" evidence="5">
    <location>
        <begin position="1"/>
        <end position="26"/>
    </location>
</feature>
<comment type="similarity">
    <text evidence="4">Belongs to the class V-like SAM-binding methyltransferase superfamily. SETD3 actin-histidine methyltransferase family.</text>
</comment>
<organism evidence="6 7">
    <name type="scientific">Nesidiocoris tenuis</name>
    <dbReference type="NCBI Taxonomy" id="355587"/>
    <lineage>
        <taxon>Eukaryota</taxon>
        <taxon>Metazoa</taxon>
        <taxon>Ecdysozoa</taxon>
        <taxon>Arthropoda</taxon>
        <taxon>Hexapoda</taxon>
        <taxon>Insecta</taxon>
        <taxon>Pterygota</taxon>
        <taxon>Neoptera</taxon>
        <taxon>Paraneoptera</taxon>
        <taxon>Hemiptera</taxon>
        <taxon>Heteroptera</taxon>
        <taxon>Panheteroptera</taxon>
        <taxon>Cimicomorpha</taxon>
        <taxon>Miridae</taxon>
        <taxon>Dicyphina</taxon>
        <taxon>Nesidiocoris</taxon>
    </lineage>
</organism>
<feature type="compositionally biased region" description="Polar residues" evidence="5">
    <location>
        <begin position="7"/>
        <end position="26"/>
    </location>
</feature>
<evidence type="ECO:0000313" key="6">
    <source>
        <dbReference type="EMBL" id="BET00936.1"/>
    </source>
</evidence>
<evidence type="ECO:0000256" key="3">
    <source>
        <dbReference type="ARBA" id="ARBA00022691"/>
    </source>
</evidence>
<dbReference type="EMBL" id="AP028920">
    <property type="protein sequence ID" value="BET00936.1"/>
    <property type="molecule type" value="Genomic_DNA"/>
</dbReference>
<dbReference type="PROSITE" id="PS51565">
    <property type="entry name" value="SAM_MT85_SETD3"/>
    <property type="match status" value="1"/>
</dbReference>
<proteinExistence type="inferred from homology"/>
<dbReference type="Proteomes" id="UP001307889">
    <property type="component" value="Chromosome 12"/>
</dbReference>
<evidence type="ECO:0000313" key="7">
    <source>
        <dbReference type="Proteomes" id="UP001307889"/>
    </source>
</evidence>
<keyword evidence="2 4" id="KW-0808">Transferase</keyword>
<gene>
    <name evidence="6" type="ORF">NTJ_13752</name>
</gene>